<evidence type="ECO:0000256" key="4">
    <source>
        <dbReference type="ARBA" id="ARBA00022692"/>
    </source>
</evidence>
<dbReference type="OrthoDB" id="3647at2759"/>
<dbReference type="PANTHER" id="PTHR32385:SF20">
    <property type="entry name" value="MANNOSYL PHOSPHORYLINOSITOL CERAMIDE SYNTHASE CSH1-RELATED"/>
    <property type="match status" value="1"/>
</dbReference>
<protein>
    <submittedName>
        <fullName evidence="8">Mannosyl phosphorylinositol ceramide synthase SUR1</fullName>
    </submittedName>
</protein>
<evidence type="ECO:0000256" key="2">
    <source>
        <dbReference type="ARBA" id="ARBA00009003"/>
    </source>
</evidence>
<dbReference type="FunFam" id="3.90.550.20:FF:000001">
    <property type="entry name" value="MIPC synthase subunit (SurA)"/>
    <property type="match status" value="1"/>
</dbReference>
<dbReference type="GO" id="GO:0051999">
    <property type="term" value="P:mannosyl-inositol phosphorylceramide biosynthetic process"/>
    <property type="evidence" value="ECO:0007669"/>
    <property type="project" value="TreeGrafter"/>
</dbReference>
<dbReference type="EMBL" id="JAPQKP010000002">
    <property type="protein sequence ID" value="KAJ5206549.1"/>
    <property type="molecule type" value="Genomic_DNA"/>
</dbReference>
<evidence type="ECO:0000256" key="3">
    <source>
        <dbReference type="ARBA" id="ARBA00022679"/>
    </source>
</evidence>
<organism evidence="8 9">
    <name type="scientific">Penicillium cf. griseofulvum</name>
    <dbReference type="NCBI Taxonomy" id="2972120"/>
    <lineage>
        <taxon>Eukaryota</taxon>
        <taxon>Fungi</taxon>
        <taxon>Dikarya</taxon>
        <taxon>Ascomycota</taxon>
        <taxon>Pezizomycotina</taxon>
        <taxon>Eurotiomycetes</taxon>
        <taxon>Eurotiomycetidae</taxon>
        <taxon>Eurotiales</taxon>
        <taxon>Aspergillaceae</taxon>
        <taxon>Penicillium</taxon>
    </lineage>
</organism>
<keyword evidence="3" id="KW-0808">Transferase</keyword>
<comment type="similarity">
    <text evidence="2">Belongs to the glycosyltransferase 32 family.</text>
</comment>
<proteinExistence type="inferred from homology"/>
<name>A0A9W9MS81_9EURO</name>
<reference evidence="8" key="2">
    <citation type="journal article" date="2023" name="IMA Fungus">
        <title>Comparative genomic study of the Penicillium genus elucidates a diverse pangenome and 15 lateral gene transfer events.</title>
        <authorList>
            <person name="Petersen C."/>
            <person name="Sorensen T."/>
            <person name="Nielsen M.R."/>
            <person name="Sondergaard T.E."/>
            <person name="Sorensen J.L."/>
            <person name="Fitzpatrick D.A."/>
            <person name="Frisvad J.C."/>
            <person name="Nielsen K.L."/>
        </authorList>
    </citation>
    <scope>NUCLEOTIDE SEQUENCE</scope>
    <source>
        <strain evidence="8">IBT 16849</strain>
    </source>
</reference>
<evidence type="ECO:0000256" key="5">
    <source>
        <dbReference type="ARBA" id="ARBA00022989"/>
    </source>
</evidence>
<dbReference type="GO" id="GO:0016020">
    <property type="term" value="C:membrane"/>
    <property type="evidence" value="ECO:0007669"/>
    <property type="project" value="UniProtKB-SubCell"/>
</dbReference>
<dbReference type="AlphaFoldDB" id="A0A9W9MS81"/>
<reference evidence="8" key="1">
    <citation type="submission" date="2022-11" db="EMBL/GenBank/DDBJ databases">
        <authorList>
            <person name="Petersen C."/>
        </authorList>
    </citation>
    <scope>NUCLEOTIDE SEQUENCE</scope>
    <source>
        <strain evidence="8">IBT 16849</strain>
    </source>
</reference>
<comment type="subcellular location">
    <subcellularLocation>
        <location evidence="1">Membrane</location>
        <topology evidence="1">Multi-pass membrane protein</topology>
    </subcellularLocation>
</comment>
<dbReference type="Gene3D" id="3.90.550.20">
    <property type="match status" value="1"/>
</dbReference>
<dbReference type="Proteomes" id="UP001150879">
    <property type="component" value="Unassembled WGS sequence"/>
</dbReference>
<dbReference type="GO" id="GO:0000030">
    <property type="term" value="F:mannosyltransferase activity"/>
    <property type="evidence" value="ECO:0007669"/>
    <property type="project" value="TreeGrafter"/>
</dbReference>
<dbReference type="SUPFAM" id="SSF53448">
    <property type="entry name" value="Nucleotide-diphospho-sugar transferases"/>
    <property type="match status" value="1"/>
</dbReference>
<gene>
    <name evidence="8" type="ORF">N7472_002997</name>
</gene>
<dbReference type="Pfam" id="PF04488">
    <property type="entry name" value="Gly_transf_sug"/>
    <property type="match status" value="1"/>
</dbReference>
<keyword evidence="5 7" id="KW-1133">Transmembrane helix</keyword>
<evidence type="ECO:0000313" key="8">
    <source>
        <dbReference type="EMBL" id="KAJ5206549.1"/>
    </source>
</evidence>
<feature type="transmembrane region" description="Helical" evidence="7">
    <location>
        <begin position="269"/>
        <end position="291"/>
    </location>
</feature>
<dbReference type="InterPro" id="IPR007577">
    <property type="entry name" value="GlycoTrfase_DXD_sugar-bd_CS"/>
</dbReference>
<keyword evidence="4 7" id="KW-0812">Transmembrane</keyword>
<keyword evidence="9" id="KW-1185">Reference proteome</keyword>
<evidence type="ECO:0000256" key="1">
    <source>
        <dbReference type="ARBA" id="ARBA00004141"/>
    </source>
</evidence>
<evidence type="ECO:0000256" key="7">
    <source>
        <dbReference type="SAM" id="Phobius"/>
    </source>
</evidence>
<feature type="transmembrane region" description="Helical" evidence="7">
    <location>
        <begin position="194"/>
        <end position="214"/>
    </location>
</feature>
<sequence>MRHKAAFFGLMIVGGIWLLLPSFLTPVTLLFEDASADLIPASELTVDNVSSRPLMIPKILHQTYKNETIPDSWKDAQQSCINLHPDYEYILWTDRTADDFIATHYPWFLDTFEHYPYPIQRADTIRYFILSHLGGIYIDMDDGCNRRLDPLLTFPAWVRRTTPTGISNDAMGSIPQHPFFLKVIESLQSYNRSWLFPYITIMSSTGPLFLSIIWKQYMRRSRPLDEASRVRVLIPEGYMHHPRSFFTHHVGNSWHRDDAKIIFWMGAHWQIVTVCGFLVMCLMGVCLWMLYCRLVLVVSGRRYQSTLLSTVVLSSCHSRRRSAMVRVVTRWFKSPGYMEDEEYPLYGSSTERDD</sequence>
<evidence type="ECO:0000313" key="9">
    <source>
        <dbReference type="Proteomes" id="UP001150879"/>
    </source>
</evidence>
<dbReference type="PANTHER" id="PTHR32385">
    <property type="entry name" value="MANNOSYL PHOSPHORYLINOSITOL CERAMIDE SYNTHASE"/>
    <property type="match status" value="1"/>
</dbReference>
<evidence type="ECO:0000256" key="6">
    <source>
        <dbReference type="ARBA" id="ARBA00023136"/>
    </source>
</evidence>
<dbReference type="InterPro" id="IPR051706">
    <property type="entry name" value="Glycosyltransferase_domain"/>
</dbReference>
<keyword evidence="6 7" id="KW-0472">Membrane</keyword>
<comment type="caution">
    <text evidence="8">The sequence shown here is derived from an EMBL/GenBank/DDBJ whole genome shotgun (WGS) entry which is preliminary data.</text>
</comment>
<dbReference type="InterPro" id="IPR029044">
    <property type="entry name" value="Nucleotide-diphossugar_trans"/>
</dbReference>
<accession>A0A9W9MS81</accession>